<proteinExistence type="predicted"/>
<sequence>MARIASEGKSRSLRAETYTTPENGACAFDSVGTYKLDGPSVVPPITSPEHKG</sequence>
<feature type="non-terminal residue" evidence="1">
    <location>
        <position position="52"/>
    </location>
</feature>
<organism evidence="1 2">
    <name type="scientific">Phytophthora nicotianae P1569</name>
    <dbReference type="NCBI Taxonomy" id="1317065"/>
    <lineage>
        <taxon>Eukaryota</taxon>
        <taxon>Sar</taxon>
        <taxon>Stramenopiles</taxon>
        <taxon>Oomycota</taxon>
        <taxon>Peronosporomycetes</taxon>
        <taxon>Peronosporales</taxon>
        <taxon>Peronosporaceae</taxon>
        <taxon>Phytophthora</taxon>
    </lineage>
</organism>
<dbReference type="EMBL" id="ANIZ01002095">
    <property type="protein sequence ID" value="ETI42420.1"/>
    <property type="molecule type" value="Genomic_DNA"/>
</dbReference>
<reference evidence="1 2" key="1">
    <citation type="submission" date="2013-11" db="EMBL/GenBank/DDBJ databases">
        <title>The Genome Sequence of Phytophthora parasitica P1569.</title>
        <authorList>
            <consortium name="The Broad Institute Genomics Platform"/>
            <person name="Russ C."/>
            <person name="Tyler B."/>
            <person name="Panabieres F."/>
            <person name="Shan W."/>
            <person name="Tripathy S."/>
            <person name="Grunwald N."/>
            <person name="Machado M."/>
            <person name="Johnson C.S."/>
            <person name="Arredondo F."/>
            <person name="Hong C."/>
            <person name="Coffey M."/>
            <person name="Young S.K."/>
            <person name="Zeng Q."/>
            <person name="Gargeya S."/>
            <person name="Fitzgerald M."/>
            <person name="Abouelleil A."/>
            <person name="Alvarado L."/>
            <person name="Chapman S.B."/>
            <person name="Gainer-Dewar J."/>
            <person name="Goldberg J."/>
            <person name="Griggs A."/>
            <person name="Gujja S."/>
            <person name="Hansen M."/>
            <person name="Howarth C."/>
            <person name="Imamovic A."/>
            <person name="Ireland A."/>
            <person name="Larimer J."/>
            <person name="McCowan C."/>
            <person name="Murphy C."/>
            <person name="Pearson M."/>
            <person name="Poon T.W."/>
            <person name="Priest M."/>
            <person name="Roberts A."/>
            <person name="Saif S."/>
            <person name="Shea T."/>
            <person name="Sykes S."/>
            <person name="Wortman J."/>
            <person name="Nusbaum C."/>
            <person name="Birren B."/>
        </authorList>
    </citation>
    <scope>NUCLEOTIDE SEQUENCE [LARGE SCALE GENOMIC DNA]</scope>
    <source>
        <strain evidence="1 2">P1569</strain>
    </source>
</reference>
<accession>V9ET22</accession>
<evidence type="ECO:0000313" key="2">
    <source>
        <dbReference type="Proteomes" id="UP000018721"/>
    </source>
</evidence>
<dbReference type="HOGENOM" id="CLU_204968_0_0_1"/>
<name>V9ET22_PHYNI</name>
<protein>
    <submittedName>
        <fullName evidence="1">Uncharacterized protein</fullName>
    </submittedName>
</protein>
<keyword evidence="2" id="KW-1185">Reference proteome</keyword>
<dbReference type="Proteomes" id="UP000018721">
    <property type="component" value="Unassembled WGS sequence"/>
</dbReference>
<gene>
    <name evidence="1" type="ORF">F443_12447</name>
</gene>
<dbReference type="AlphaFoldDB" id="V9ET22"/>
<evidence type="ECO:0000313" key="1">
    <source>
        <dbReference type="EMBL" id="ETI42420.1"/>
    </source>
</evidence>
<comment type="caution">
    <text evidence="1">The sequence shown here is derived from an EMBL/GenBank/DDBJ whole genome shotgun (WGS) entry which is preliminary data.</text>
</comment>